<protein>
    <recommendedName>
        <fullName evidence="4">PD-(D/E)XK endonuclease-like domain-containing protein</fullName>
    </recommendedName>
</protein>
<proteinExistence type="predicted"/>
<evidence type="ECO:0000259" key="4">
    <source>
        <dbReference type="Pfam" id="PF12705"/>
    </source>
</evidence>
<evidence type="ECO:0000313" key="6">
    <source>
        <dbReference type="Proteomes" id="UP000030598"/>
    </source>
</evidence>
<sequence length="237" mass="28398">MSEIIKLSRSTVEKYLSCPRCCVLDKKYKIKPPSLPFTLNIAVDNLCKNEFDHYRRIQEPHPLFIEKGIDAIPFKHKDLELWRSNFQGIRYKSIEHNYDFGGAVDDIWQKKNGDLIIVDVKATSRNNFDWTKTFNKYEYAKAYKRQLEMYQWLFKKNGFQVAKEAYLLYFNGKKNEEVFNNQLNFDVHLIRLDCYTSWVENKIIETVNLLRSDIFPKPSINCEYCNYLKKRWDLSKN</sequence>
<dbReference type="EMBL" id="JNAH01000003">
    <property type="protein sequence ID" value="KGF88269.1"/>
    <property type="molecule type" value="Genomic_DNA"/>
</dbReference>
<keyword evidence="2" id="KW-0378">Hydrolase</keyword>
<dbReference type="InterPro" id="IPR011604">
    <property type="entry name" value="PDDEXK-like_dom_sf"/>
</dbReference>
<dbReference type="Pfam" id="PF12705">
    <property type="entry name" value="PDDEXK_1"/>
    <property type="match status" value="1"/>
</dbReference>
<gene>
    <name evidence="5" type="ORF">EU91_0200</name>
</gene>
<dbReference type="eggNOG" id="COG2887">
    <property type="taxonomic scope" value="Bacteria"/>
</dbReference>
<dbReference type="GO" id="GO:0004386">
    <property type="term" value="F:helicase activity"/>
    <property type="evidence" value="ECO:0007669"/>
    <property type="project" value="UniProtKB-KW"/>
</dbReference>
<dbReference type="GO" id="GO:0006281">
    <property type="term" value="P:DNA repair"/>
    <property type="evidence" value="ECO:0007669"/>
    <property type="project" value="UniProtKB-KW"/>
</dbReference>
<dbReference type="Gene3D" id="3.90.320.10">
    <property type="match status" value="1"/>
</dbReference>
<dbReference type="InterPro" id="IPR038726">
    <property type="entry name" value="PDDEXK_AddAB-type"/>
</dbReference>
<dbReference type="RefSeq" id="WP_032523828.1">
    <property type="nucleotide sequence ID" value="NZ_CP138934.1"/>
</dbReference>
<feature type="domain" description="PD-(D/E)XK endonuclease-like" evidence="4">
    <location>
        <begin position="88"/>
        <end position="227"/>
    </location>
</feature>
<organism evidence="5 6">
    <name type="scientific">Prochlorococcus marinus str. GP2</name>
    <dbReference type="NCBI Taxonomy" id="59925"/>
    <lineage>
        <taxon>Bacteria</taxon>
        <taxon>Bacillati</taxon>
        <taxon>Cyanobacteriota</taxon>
        <taxon>Cyanophyceae</taxon>
        <taxon>Synechococcales</taxon>
        <taxon>Prochlorococcaceae</taxon>
        <taxon>Prochlorococcus</taxon>
    </lineage>
</organism>
<dbReference type="Proteomes" id="UP000030598">
    <property type="component" value="Unassembled WGS sequence"/>
</dbReference>
<keyword evidence="1" id="KW-0227">DNA damage</keyword>
<evidence type="ECO:0000256" key="3">
    <source>
        <dbReference type="ARBA" id="ARBA00023204"/>
    </source>
</evidence>
<keyword evidence="2" id="KW-0067">ATP-binding</keyword>
<name>A0A0A1ZJ49_PROMR</name>
<keyword evidence="2" id="KW-0347">Helicase</keyword>
<dbReference type="OrthoDB" id="538495at2"/>
<keyword evidence="2" id="KW-0547">Nucleotide-binding</keyword>
<reference evidence="6" key="1">
    <citation type="journal article" date="2014" name="Sci. Data">
        <title>Genomes of diverse isolates of the marine cyanobacterium Prochlorococcus.</title>
        <authorList>
            <person name="Biller S."/>
            <person name="Berube P."/>
            <person name="Thompson J."/>
            <person name="Kelly L."/>
            <person name="Roggensack S."/>
            <person name="Awad L."/>
            <person name="Roache-Johnson K."/>
            <person name="Ding H."/>
            <person name="Giovannoni S.J."/>
            <person name="Moore L.R."/>
            <person name="Chisholm S.W."/>
        </authorList>
    </citation>
    <scope>NUCLEOTIDE SEQUENCE [LARGE SCALE GENOMIC DNA]</scope>
    <source>
        <strain evidence="6">GP2</strain>
    </source>
</reference>
<evidence type="ECO:0000256" key="2">
    <source>
        <dbReference type="ARBA" id="ARBA00022806"/>
    </source>
</evidence>
<evidence type="ECO:0000256" key="1">
    <source>
        <dbReference type="ARBA" id="ARBA00022763"/>
    </source>
</evidence>
<accession>A0A0A1ZJ49</accession>
<evidence type="ECO:0000313" key="5">
    <source>
        <dbReference type="EMBL" id="KGF88269.1"/>
    </source>
</evidence>
<dbReference type="AlphaFoldDB" id="A0A0A1ZJ49"/>
<keyword evidence="3" id="KW-0234">DNA repair</keyword>
<dbReference type="STRING" id="59925.EU91_0200"/>
<comment type="caution">
    <text evidence="5">The sequence shown here is derived from an EMBL/GenBank/DDBJ whole genome shotgun (WGS) entry which is preliminary data.</text>
</comment>